<dbReference type="Pfam" id="PF07686">
    <property type="entry name" value="V-set"/>
    <property type="match status" value="1"/>
</dbReference>
<evidence type="ECO:0000256" key="2">
    <source>
        <dbReference type="ARBA" id="ARBA00022475"/>
    </source>
</evidence>
<keyword evidence="7" id="KW-0325">Glycoprotein</keyword>
<dbReference type="InterPro" id="IPR003599">
    <property type="entry name" value="Ig_sub"/>
</dbReference>
<dbReference type="GO" id="GO:0005886">
    <property type="term" value="C:plasma membrane"/>
    <property type="evidence" value="ECO:0007669"/>
    <property type="project" value="UniProtKB-SubCell"/>
</dbReference>
<keyword evidence="10" id="KW-1185">Reference proteome</keyword>
<keyword evidence="4" id="KW-0391">Immunity</keyword>
<dbReference type="AlphaFoldDB" id="A0A4W3GQN7"/>
<reference evidence="10" key="2">
    <citation type="journal article" date="2007" name="PLoS Biol.">
        <title>Survey sequencing and comparative analysis of the elephant shark (Callorhinchus milii) genome.</title>
        <authorList>
            <person name="Venkatesh B."/>
            <person name="Kirkness E.F."/>
            <person name="Loh Y.H."/>
            <person name="Halpern A.L."/>
            <person name="Lee A.P."/>
            <person name="Johnson J."/>
            <person name="Dandona N."/>
            <person name="Viswanathan L.D."/>
            <person name="Tay A."/>
            <person name="Venter J.C."/>
            <person name="Strausberg R.L."/>
            <person name="Brenner S."/>
        </authorList>
    </citation>
    <scope>NUCLEOTIDE SEQUENCE [LARGE SCALE GENOMIC DNA]</scope>
</reference>
<proteinExistence type="predicted"/>
<organism evidence="9 10">
    <name type="scientific">Callorhinchus milii</name>
    <name type="common">Ghost shark</name>
    <dbReference type="NCBI Taxonomy" id="7868"/>
    <lineage>
        <taxon>Eukaryota</taxon>
        <taxon>Metazoa</taxon>
        <taxon>Chordata</taxon>
        <taxon>Craniata</taxon>
        <taxon>Vertebrata</taxon>
        <taxon>Chondrichthyes</taxon>
        <taxon>Holocephali</taxon>
        <taxon>Chimaeriformes</taxon>
        <taxon>Callorhinchidae</taxon>
        <taxon>Callorhinchus</taxon>
    </lineage>
</organism>
<reference evidence="9" key="4">
    <citation type="submission" date="2025-08" db="UniProtKB">
        <authorList>
            <consortium name="Ensembl"/>
        </authorList>
    </citation>
    <scope>IDENTIFICATION</scope>
</reference>
<dbReference type="GO" id="GO:0009617">
    <property type="term" value="P:response to bacterium"/>
    <property type="evidence" value="ECO:0007669"/>
    <property type="project" value="TreeGrafter"/>
</dbReference>
<comment type="subcellular location">
    <subcellularLocation>
        <location evidence="1">Cell membrane</location>
    </subcellularLocation>
</comment>
<protein>
    <recommendedName>
        <fullName evidence="8">Ig-like domain-containing protein</fullName>
    </recommendedName>
</protein>
<dbReference type="Ensembl" id="ENSCMIT00000005504.1">
    <property type="protein sequence ID" value="ENSCMIP00000005320.1"/>
    <property type="gene ID" value="ENSCMIG00000003097.1"/>
</dbReference>
<evidence type="ECO:0000313" key="9">
    <source>
        <dbReference type="Ensembl" id="ENSCMIP00000005320.1"/>
    </source>
</evidence>
<feature type="domain" description="Ig-like" evidence="8">
    <location>
        <begin position="16"/>
        <end position="124"/>
    </location>
</feature>
<dbReference type="InterPro" id="IPR007110">
    <property type="entry name" value="Ig-like_dom"/>
</dbReference>
<dbReference type="InterPro" id="IPR052051">
    <property type="entry name" value="TCR_complex_component"/>
</dbReference>
<keyword evidence="6" id="KW-1015">Disulfide bond</keyword>
<keyword evidence="3" id="KW-0732">Signal</keyword>
<evidence type="ECO:0000313" key="10">
    <source>
        <dbReference type="Proteomes" id="UP000314986"/>
    </source>
</evidence>
<keyword evidence="2" id="KW-1003">Cell membrane</keyword>
<dbReference type="PANTHER" id="PTHR19433">
    <property type="entry name" value="T-CELL RECEPTOR ALPHA CHAIN V REGION-RELATED"/>
    <property type="match status" value="1"/>
</dbReference>
<reference evidence="9" key="5">
    <citation type="submission" date="2025-09" db="UniProtKB">
        <authorList>
            <consortium name="Ensembl"/>
        </authorList>
    </citation>
    <scope>IDENTIFICATION</scope>
</reference>
<reference evidence="10" key="1">
    <citation type="journal article" date="2006" name="Science">
        <title>Ancient noncoding elements conserved in the human genome.</title>
        <authorList>
            <person name="Venkatesh B."/>
            <person name="Kirkness E.F."/>
            <person name="Loh Y.H."/>
            <person name="Halpern A.L."/>
            <person name="Lee A.P."/>
            <person name="Johnson J."/>
            <person name="Dandona N."/>
            <person name="Viswanathan L.D."/>
            <person name="Tay A."/>
            <person name="Venter J.C."/>
            <person name="Strausberg R.L."/>
            <person name="Brenner S."/>
        </authorList>
    </citation>
    <scope>NUCLEOTIDE SEQUENCE [LARGE SCALE GENOMIC DNA]</scope>
</reference>
<dbReference type="SUPFAM" id="SSF48726">
    <property type="entry name" value="Immunoglobulin"/>
    <property type="match status" value="1"/>
</dbReference>
<dbReference type="GeneTree" id="ENSGT00970000197009"/>
<accession>A0A4W3GQN7</accession>
<dbReference type="SMART" id="SM00409">
    <property type="entry name" value="IG"/>
    <property type="match status" value="1"/>
</dbReference>
<evidence type="ECO:0000256" key="7">
    <source>
        <dbReference type="ARBA" id="ARBA00023180"/>
    </source>
</evidence>
<dbReference type="CDD" id="cd00099">
    <property type="entry name" value="IgV"/>
    <property type="match status" value="1"/>
</dbReference>
<dbReference type="InterPro" id="IPR036179">
    <property type="entry name" value="Ig-like_dom_sf"/>
</dbReference>
<reference evidence="10" key="3">
    <citation type="journal article" date="2014" name="Nature">
        <title>Elephant shark genome provides unique insights into gnathostome evolution.</title>
        <authorList>
            <consortium name="International Elephant Shark Genome Sequencing Consortium"/>
            <person name="Venkatesh B."/>
            <person name="Lee A.P."/>
            <person name="Ravi V."/>
            <person name="Maurya A.K."/>
            <person name="Lian M.M."/>
            <person name="Swann J.B."/>
            <person name="Ohta Y."/>
            <person name="Flajnik M.F."/>
            <person name="Sutoh Y."/>
            <person name="Kasahara M."/>
            <person name="Hoon S."/>
            <person name="Gangu V."/>
            <person name="Roy S.W."/>
            <person name="Irimia M."/>
            <person name="Korzh V."/>
            <person name="Kondrychyn I."/>
            <person name="Lim Z.W."/>
            <person name="Tay B.H."/>
            <person name="Tohari S."/>
            <person name="Kong K.W."/>
            <person name="Ho S."/>
            <person name="Lorente-Galdos B."/>
            <person name="Quilez J."/>
            <person name="Marques-Bonet T."/>
            <person name="Raney B.J."/>
            <person name="Ingham P.W."/>
            <person name="Tay A."/>
            <person name="Hillier L.W."/>
            <person name="Minx P."/>
            <person name="Boehm T."/>
            <person name="Wilson R.K."/>
            <person name="Brenner S."/>
            <person name="Warren W.C."/>
        </authorList>
    </citation>
    <scope>NUCLEOTIDE SEQUENCE [LARGE SCALE GENOMIC DNA]</scope>
</reference>
<evidence type="ECO:0000256" key="3">
    <source>
        <dbReference type="ARBA" id="ARBA00022729"/>
    </source>
</evidence>
<sequence length="133" mass="15054">CFWSQIPHSEGAMAAPVLTQSPSYVTVRKGQTIHSLCVLEKANMKPIHIHWYQQRPGHGRRKIITHYEDRFGRNHVGNRFKSEKNLRNNSCSLTITDVRLTDSAVYTCGVYGTLYGAGTVVKVTSKFLHLLLI</sequence>
<evidence type="ECO:0000256" key="5">
    <source>
        <dbReference type="ARBA" id="ARBA00023136"/>
    </source>
</evidence>
<dbReference type="InterPro" id="IPR013106">
    <property type="entry name" value="Ig_V-set"/>
</dbReference>
<evidence type="ECO:0000259" key="8">
    <source>
        <dbReference type="PROSITE" id="PS50835"/>
    </source>
</evidence>
<dbReference type="InterPro" id="IPR013783">
    <property type="entry name" value="Ig-like_fold"/>
</dbReference>
<evidence type="ECO:0000256" key="4">
    <source>
        <dbReference type="ARBA" id="ARBA00022859"/>
    </source>
</evidence>
<dbReference type="Proteomes" id="UP000314986">
    <property type="component" value="Unassembled WGS sequence"/>
</dbReference>
<keyword evidence="5" id="KW-0472">Membrane</keyword>
<dbReference type="SMART" id="SM00406">
    <property type="entry name" value="IGv"/>
    <property type="match status" value="1"/>
</dbReference>
<dbReference type="InParanoid" id="A0A4W3GQN7"/>
<dbReference type="GO" id="GO:0002376">
    <property type="term" value="P:immune system process"/>
    <property type="evidence" value="ECO:0007669"/>
    <property type="project" value="UniProtKB-KW"/>
</dbReference>
<evidence type="ECO:0000256" key="1">
    <source>
        <dbReference type="ARBA" id="ARBA00004236"/>
    </source>
</evidence>
<name>A0A4W3GQN7_CALMI</name>
<dbReference type="Gene3D" id="2.60.40.10">
    <property type="entry name" value="Immunoglobulins"/>
    <property type="match status" value="1"/>
</dbReference>
<evidence type="ECO:0000256" key="6">
    <source>
        <dbReference type="ARBA" id="ARBA00023157"/>
    </source>
</evidence>
<dbReference type="PROSITE" id="PS50835">
    <property type="entry name" value="IG_LIKE"/>
    <property type="match status" value="1"/>
</dbReference>